<protein>
    <submittedName>
        <fullName evidence="1">Conserved isoform B</fullName>
    </submittedName>
</protein>
<accession>A0A2P6VID9</accession>
<name>A0A2P6VID9_9CHLO</name>
<sequence length="279" mass="29369">MAVADPRSFLHDAREMALGAWRRTAALEVEAASDELSAALAGTPLPARWVNAADAILFITATRTAALLGWTRGQGFVIARLPAGGGPQADRGQADMPRWSAPCFISLRLLSLGLCLGRQRVESCTFCMLPHLRLALGADGCSSIAGLEACLNLGGLQERAGVIALPTGGMGTVAINHTCGVLLELSVARGKLGVDAARNAVQYGTGTTPREVLDGTAPQPRELQQLYAELSGAVAGVEHVSSPSRVSASLERFTAGFDPERRIVMPDGRVLEEESRETK</sequence>
<organism evidence="1 2">
    <name type="scientific">Micractinium conductrix</name>
    <dbReference type="NCBI Taxonomy" id="554055"/>
    <lineage>
        <taxon>Eukaryota</taxon>
        <taxon>Viridiplantae</taxon>
        <taxon>Chlorophyta</taxon>
        <taxon>core chlorophytes</taxon>
        <taxon>Trebouxiophyceae</taxon>
        <taxon>Chlorellales</taxon>
        <taxon>Chlorellaceae</taxon>
        <taxon>Chlorella clade</taxon>
        <taxon>Micractinium</taxon>
    </lineage>
</organism>
<dbReference type="EMBL" id="LHPF02000006">
    <property type="protein sequence ID" value="PSC73851.1"/>
    <property type="molecule type" value="Genomic_DNA"/>
</dbReference>
<comment type="caution">
    <text evidence="1">The sequence shown here is derived from an EMBL/GenBank/DDBJ whole genome shotgun (WGS) entry which is preliminary data.</text>
</comment>
<dbReference type="Proteomes" id="UP000239649">
    <property type="component" value="Unassembled WGS sequence"/>
</dbReference>
<gene>
    <name evidence="1" type="ORF">C2E20_2966</name>
</gene>
<evidence type="ECO:0000313" key="2">
    <source>
        <dbReference type="Proteomes" id="UP000239649"/>
    </source>
</evidence>
<keyword evidence="2" id="KW-1185">Reference proteome</keyword>
<dbReference type="AlphaFoldDB" id="A0A2P6VID9"/>
<reference evidence="1 2" key="1">
    <citation type="journal article" date="2018" name="Plant J.">
        <title>Genome sequences of Chlorella sorokiniana UTEX 1602 and Micractinium conductrix SAG 241.80: implications to maltose excretion by a green alga.</title>
        <authorList>
            <person name="Arriola M.B."/>
            <person name="Velmurugan N."/>
            <person name="Zhang Y."/>
            <person name="Plunkett M.H."/>
            <person name="Hondzo H."/>
            <person name="Barney B.M."/>
        </authorList>
    </citation>
    <scope>NUCLEOTIDE SEQUENCE [LARGE SCALE GENOMIC DNA]</scope>
    <source>
        <strain evidence="1 2">SAG 241.80</strain>
    </source>
</reference>
<proteinExistence type="predicted"/>
<dbReference type="OrthoDB" id="443981at2759"/>
<evidence type="ECO:0000313" key="1">
    <source>
        <dbReference type="EMBL" id="PSC73851.1"/>
    </source>
</evidence>